<dbReference type="SUPFAM" id="SSF161084">
    <property type="entry name" value="MAPEG domain-like"/>
    <property type="match status" value="1"/>
</dbReference>
<keyword evidence="3 5" id="KW-1133">Transmembrane helix</keyword>
<dbReference type="Pfam" id="PF01124">
    <property type="entry name" value="MAPEG"/>
    <property type="match status" value="1"/>
</dbReference>
<protein>
    <submittedName>
        <fullName evidence="6">MAPEG family protein</fullName>
    </submittedName>
</protein>
<feature type="transmembrane region" description="Helical" evidence="5">
    <location>
        <begin position="65"/>
        <end position="92"/>
    </location>
</feature>
<evidence type="ECO:0000256" key="1">
    <source>
        <dbReference type="ARBA" id="ARBA00004370"/>
    </source>
</evidence>
<feature type="transmembrane region" description="Helical" evidence="5">
    <location>
        <begin position="6"/>
        <end position="26"/>
    </location>
</feature>
<gene>
    <name evidence="6" type="ORF">ABEG18_11465</name>
</gene>
<dbReference type="InterPro" id="IPR001129">
    <property type="entry name" value="Membr-assoc_MAPEG"/>
</dbReference>
<keyword evidence="2 5" id="KW-0812">Transmembrane</keyword>
<keyword evidence="4 5" id="KW-0472">Membrane</keyword>
<dbReference type="InterPro" id="IPR023352">
    <property type="entry name" value="MAPEG-like_dom_sf"/>
</dbReference>
<organism evidence="6">
    <name type="scientific">Alsobacter sp. KACC 23698</name>
    <dbReference type="NCBI Taxonomy" id="3149229"/>
    <lineage>
        <taxon>Bacteria</taxon>
        <taxon>Pseudomonadati</taxon>
        <taxon>Pseudomonadota</taxon>
        <taxon>Alphaproteobacteria</taxon>
        <taxon>Hyphomicrobiales</taxon>
        <taxon>Alsobacteraceae</taxon>
        <taxon>Alsobacter</taxon>
    </lineage>
</organism>
<accession>A0AAU7JLQ6</accession>
<name>A0AAU7JLQ6_9HYPH</name>
<feature type="transmembrane region" description="Helical" evidence="5">
    <location>
        <begin position="112"/>
        <end position="135"/>
    </location>
</feature>
<sequence>MALVYPVLAQILLTFVMLFATGGARFKALKSKRVRMSQIAVSSEAWPEDVRKFSNNYANQFETPVLFYALAGVAIFIRATDILMVTLAWLFVVTRVLHAVVHTGGNDVPTRFRIFLAGVAVLIIMWALIVLRLLFP</sequence>
<evidence type="ECO:0000256" key="3">
    <source>
        <dbReference type="ARBA" id="ARBA00022989"/>
    </source>
</evidence>
<evidence type="ECO:0000256" key="2">
    <source>
        <dbReference type="ARBA" id="ARBA00022692"/>
    </source>
</evidence>
<proteinExistence type="predicted"/>
<dbReference type="EMBL" id="CP157484">
    <property type="protein sequence ID" value="XBO41341.1"/>
    <property type="molecule type" value="Genomic_DNA"/>
</dbReference>
<evidence type="ECO:0000256" key="5">
    <source>
        <dbReference type="SAM" id="Phobius"/>
    </source>
</evidence>
<reference evidence="6" key="1">
    <citation type="submission" date="2024-05" db="EMBL/GenBank/DDBJ databases">
        <authorList>
            <person name="Kim S."/>
            <person name="Heo J."/>
            <person name="Choi H."/>
            <person name="Choi Y."/>
            <person name="Kwon S.-W."/>
            <person name="Kim Y."/>
        </authorList>
    </citation>
    <scope>NUCLEOTIDE SEQUENCE</scope>
    <source>
        <strain evidence="6">KACC 23698</strain>
    </source>
</reference>
<dbReference type="RefSeq" id="WP_406858193.1">
    <property type="nucleotide sequence ID" value="NZ_CP157484.1"/>
</dbReference>
<dbReference type="Gene3D" id="1.20.120.550">
    <property type="entry name" value="Membrane associated eicosanoid/glutathione metabolism-like domain"/>
    <property type="match status" value="1"/>
</dbReference>
<evidence type="ECO:0000256" key="4">
    <source>
        <dbReference type="ARBA" id="ARBA00023136"/>
    </source>
</evidence>
<comment type="subcellular location">
    <subcellularLocation>
        <location evidence="1">Membrane</location>
    </subcellularLocation>
</comment>
<dbReference type="GO" id="GO:0016020">
    <property type="term" value="C:membrane"/>
    <property type="evidence" value="ECO:0007669"/>
    <property type="project" value="UniProtKB-SubCell"/>
</dbReference>
<dbReference type="AlphaFoldDB" id="A0AAU7JLQ6"/>
<evidence type="ECO:0000313" key="6">
    <source>
        <dbReference type="EMBL" id="XBO41341.1"/>
    </source>
</evidence>